<keyword evidence="6" id="KW-1185">Reference proteome</keyword>
<dbReference type="InterPro" id="IPR004839">
    <property type="entry name" value="Aminotransferase_I/II_large"/>
</dbReference>
<dbReference type="PANTHER" id="PTHR42832:SF3">
    <property type="entry name" value="L-GLUTAMINE--4-(METHYLSULFANYL)-2-OXOBUTANOATE AMINOTRANSFERASE"/>
    <property type="match status" value="1"/>
</dbReference>
<organism evidence="5 6">
    <name type="scientific">Murimonas intestini</name>
    <dbReference type="NCBI Taxonomy" id="1337051"/>
    <lineage>
        <taxon>Bacteria</taxon>
        <taxon>Bacillati</taxon>
        <taxon>Bacillota</taxon>
        <taxon>Clostridia</taxon>
        <taxon>Lachnospirales</taxon>
        <taxon>Lachnospiraceae</taxon>
        <taxon>Murimonas</taxon>
    </lineage>
</organism>
<comment type="cofactor">
    <cofactor evidence="1">
        <name>pyridoxal 5'-phosphate</name>
        <dbReference type="ChEBI" id="CHEBI:597326"/>
    </cofactor>
</comment>
<evidence type="ECO:0000313" key="6">
    <source>
        <dbReference type="Proteomes" id="UP000245412"/>
    </source>
</evidence>
<keyword evidence="2 5" id="KW-0032">Aminotransferase</keyword>
<dbReference type="Gene3D" id="3.40.640.10">
    <property type="entry name" value="Type I PLP-dependent aspartate aminotransferase-like (Major domain)"/>
    <property type="match status" value="1"/>
</dbReference>
<name>A0AB73T1N8_9FIRM</name>
<dbReference type="GO" id="GO:0008483">
    <property type="term" value="F:transaminase activity"/>
    <property type="evidence" value="ECO:0007669"/>
    <property type="project" value="UniProtKB-KW"/>
</dbReference>
<dbReference type="InterPro" id="IPR050881">
    <property type="entry name" value="LL-DAP_aminotransferase"/>
</dbReference>
<keyword evidence="3" id="KW-0808">Transferase</keyword>
<evidence type="ECO:0000313" key="5">
    <source>
        <dbReference type="EMBL" id="PWJ74280.1"/>
    </source>
</evidence>
<evidence type="ECO:0000256" key="2">
    <source>
        <dbReference type="ARBA" id="ARBA00022576"/>
    </source>
</evidence>
<gene>
    <name evidence="5" type="ORF">C7383_10915</name>
</gene>
<feature type="domain" description="Aminotransferase class I/classII large" evidence="4">
    <location>
        <begin position="34"/>
        <end position="382"/>
    </location>
</feature>
<dbReference type="SUPFAM" id="SSF53383">
    <property type="entry name" value="PLP-dependent transferases"/>
    <property type="match status" value="1"/>
</dbReference>
<dbReference type="AlphaFoldDB" id="A0AB73T1N8"/>
<evidence type="ECO:0000256" key="3">
    <source>
        <dbReference type="ARBA" id="ARBA00022679"/>
    </source>
</evidence>
<dbReference type="EMBL" id="QGGY01000009">
    <property type="protein sequence ID" value="PWJ74280.1"/>
    <property type="molecule type" value="Genomic_DNA"/>
</dbReference>
<sequence>MQIKFSEKTQMFQAGIFAVLNERKEELLNKGMKIYNLSVGTPDFKPAPHVMEALTKASSDPENYKYALKDKRELLDAVSDFYMERFGVSLDREEIMSVNGSQEGMAHFAWALCDPGDIVLVPDPGYPIFSAGPLLCGAKTVPYPLYRENGYLPRLSEIPEETARAAKFMIVSYPLNPVCVTAPDSFYKELISFAREYEIVILHDNAYSDIVYGGRTGGSFLAHEGAKEVGVEFYSLSKSYNLTGARISFVVGNKEIVRTFRDLRTQFDYGVFLPVQYAAIAALRGPKDAVRMQREEYEKRNHALCRGLRDIGWEVPDSQGTMFVWAPLPEGYENSEKFTLELMERSGVICVPGSSFGSLGEGYVRFALVLPAEEMEKAVQAVRESGILDKGSR</sequence>
<reference evidence="5 6" key="1">
    <citation type="submission" date="2018-05" db="EMBL/GenBank/DDBJ databases">
        <authorList>
            <person name="Goeker M."/>
            <person name="Huntemann M."/>
            <person name="Clum A."/>
            <person name="Pillay M."/>
            <person name="Palaniappan K."/>
            <person name="Varghese N."/>
            <person name="Mikhailova N."/>
            <person name="Stamatis D."/>
            <person name="Reddy T."/>
            <person name="Daum C."/>
            <person name="Shapiro N."/>
            <person name="Ivanova N."/>
            <person name="Kyrpides N."/>
            <person name="Woyke T."/>
        </authorList>
    </citation>
    <scope>NUCLEOTIDE SEQUENCE [LARGE SCALE GENOMIC DNA]</scope>
    <source>
        <strain evidence="5 6">DSM 26524</strain>
    </source>
</reference>
<dbReference type="InterPro" id="IPR015421">
    <property type="entry name" value="PyrdxlP-dep_Trfase_major"/>
</dbReference>
<dbReference type="PANTHER" id="PTHR42832">
    <property type="entry name" value="AMINO ACID AMINOTRANSFERASE"/>
    <property type="match status" value="1"/>
</dbReference>
<dbReference type="InterPro" id="IPR015424">
    <property type="entry name" value="PyrdxlP-dep_Trfase"/>
</dbReference>
<comment type="caution">
    <text evidence="5">The sequence shown here is derived from an EMBL/GenBank/DDBJ whole genome shotgun (WGS) entry which is preliminary data.</text>
</comment>
<dbReference type="Gene3D" id="3.90.1150.10">
    <property type="entry name" value="Aspartate Aminotransferase, domain 1"/>
    <property type="match status" value="1"/>
</dbReference>
<dbReference type="GO" id="GO:0030170">
    <property type="term" value="F:pyridoxal phosphate binding"/>
    <property type="evidence" value="ECO:0007669"/>
    <property type="project" value="InterPro"/>
</dbReference>
<accession>A0AB73T1N8</accession>
<dbReference type="CDD" id="cd00609">
    <property type="entry name" value="AAT_like"/>
    <property type="match status" value="1"/>
</dbReference>
<dbReference type="InterPro" id="IPR015422">
    <property type="entry name" value="PyrdxlP-dep_Trfase_small"/>
</dbReference>
<dbReference type="Pfam" id="PF00155">
    <property type="entry name" value="Aminotran_1_2"/>
    <property type="match status" value="1"/>
</dbReference>
<protein>
    <submittedName>
        <fullName evidence="5">LL-diaminopimelate aminotransferase</fullName>
    </submittedName>
</protein>
<proteinExistence type="predicted"/>
<evidence type="ECO:0000259" key="4">
    <source>
        <dbReference type="Pfam" id="PF00155"/>
    </source>
</evidence>
<dbReference type="RefSeq" id="WP_109747171.1">
    <property type="nucleotide sequence ID" value="NZ_CABJAT010000003.1"/>
</dbReference>
<evidence type="ECO:0000256" key="1">
    <source>
        <dbReference type="ARBA" id="ARBA00001933"/>
    </source>
</evidence>
<dbReference type="Proteomes" id="UP000245412">
    <property type="component" value="Unassembled WGS sequence"/>
</dbReference>